<dbReference type="EMBL" id="GBRH01245629">
    <property type="protein sequence ID" value="JAD52266.1"/>
    <property type="molecule type" value="Transcribed_RNA"/>
</dbReference>
<sequence>MPTELTPTVVSWRKYVKPILSWLLVSYISLNIIC</sequence>
<evidence type="ECO:0000313" key="1">
    <source>
        <dbReference type="EMBL" id="JAD52266.1"/>
    </source>
</evidence>
<reference evidence="1" key="1">
    <citation type="submission" date="2014-09" db="EMBL/GenBank/DDBJ databases">
        <authorList>
            <person name="Magalhaes I.L.F."/>
            <person name="Oliveira U."/>
            <person name="Santos F.R."/>
            <person name="Vidigal T.H.D.A."/>
            <person name="Brescovit A.D."/>
            <person name="Santos A.J."/>
        </authorList>
    </citation>
    <scope>NUCLEOTIDE SEQUENCE</scope>
    <source>
        <tissue evidence="1">Shoot tissue taken approximately 20 cm above the soil surface</tissue>
    </source>
</reference>
<accession>A0A0A9AM95</accession>
<protein>
    <submittedName>
        <fullName evidence="1">Uncharacterized protein</fullName>
    </submittedName>
</protein>
<dbReference type="AlphaFoldDB" id="A0A0A9AM95"/>
<organism evidence="1">
    <name type="scientific">Arundo donax</name>
    <name type="common">Giant reed</name>
    <name type="synonym">Donax arundinaceus</name>
    <dbReference type="NCBI Taxonomy" id="35708"/>
    <lineage>
        <taxon>Eukaryota</taxon>
        <taxon>Viridiplantae</taxon>
        <taxon>Streptophyta</taxon>
        <taxon>Embryophyta</taxon>
        <taxon>Tracheophyta</taxon>
        <taxon>Spermatophyta</taxon>
        <taxon>Magnoliopsida</taxon>
        <taxon>Liliopsida</taxon>
        <taxon>Poales</taxon>
        <taxon>Poaceae</taxon>
        <taxon>PACMAD clade</taxon>
        <taxon>Arundinoideae</taxon>
        <taxon>Arundineae</taxon>
        <taxon>Arundo</taxon>
    </lineage>
</organism>
<proteinExistence type="predicted"/>
<name>A0A0A9AM95_ARUDO</name>
<reference evidence="1" key="2">
    <citation type="journal article" date="2015" name="Data Brief">
        <title>Shoot transcriptome of the giant reed, Arundo donax.</title>
        <authorList>
            <person name="Barrero R.A."/>
            <person name="Guerrero F.D."/>
            <person name="Moolhuijzen P."/>
            <person name="Goolsby J.A."/>
            <person name="Tidwell J."/>
            <person name="Bellgard S.E."/>
            <person name="Bellgard M.I."/>
        </authorList>
    </citation>
    <scope>NUCLEOTIDE SEQUENCE</scope>
    <source>
        <tissue evidence="1">Shoot tissue taken approximately 20 cm above the soil surface</tissue>
    </source>
</reference>